<proteinExistence type="inferred from homology"/>
<dbReference type="GO" id="GO:0004252">
    <property type="term" value="F:serine-type endopeptidase activity"/>
    <property type="evidence" value="ECO:0007669"/>
    <property type="project" value="InterPro"/>
</dbReference>
<comment type="caution">
    <text evidence="9">The sequence shown here is derived from an EMBL/GenBank/DDBJ whole genome shotgun (WGS) entry which is preliminary data.</text>
</comment>
<evidence type="ECO:0000256" key="3">
    <source>
        <dbReference type="ARBA" id="ARBA00022801"/>
    </source>
</evidence>
<dbReference type="AlphaFoldDB" id="A0A7W7CBQ5"/>
<feature type="disulfide bond" evidence="7">
    <location>
        <begin position="291"/>
        <end position="301"/>
    </location>
</feature>
<dbReference type="GO" id="GO:0006508">
    <property type="term" value="P:proteolysis"/>
    <property type="evidence" value="ECO:0007669"/>
    <property type="project" value="UniProtKB-KW"/>
</dbReference>
<feature type="active site" description="Charge relay system" evidence="6">
    <location>
        <position position="252"/>
    </location>
</feature>
<evidence type="ECO:0000256" key="8">
    <source>
        <dbReference type="SAM" id="SignalP"/>
    </source>
</evidence>
<keyword evidence="3 9" id="KW-0378">Hydrolase</keyword>
<evidence type="ECO:0000256" key="5">
    <source>
        <dbReference type="ARBA" id="ARBA00023157"/>
    </source>
</evidence>
<accession>A0A7W7CBQ5</accession>
<feature type="active site" description="Charge relay system" evidence="6">
    <location>
        <position position="223"/>
    </location>
</feature>
<dbReference type="PROSITE" id="PS00134">
    <property type="entry name" value="TRYPSIN_HIS"/>
    <property type="match status" value="1"/>
</dbReference>
<feature type="chain" id="PRO_5031316655" evidence="8">
    <location>
        <begin position="31"/>
        <end position="402"/>
    </location>
</feature>
<dbReference type="InterPro" id="IPR033116">
    <property type="entry name" value="TRYPSIN_SER"/>
</dbReference>
<keyword evidence="10" id="KW-1185">Reference proteome</keyword>
<dbReference type="InterPro" id="IPR043504">
    <property type="entry name" value="Peptidase_S1_PA_chymotrypsin"/>
</dbReference>
<dbReference type="InterPro" id="IPR035070">
    <property type="entry name" value="Streptogrisin_prodomain"/>
</dbReference>
<evidence type="ECO:0000256" key="6">
    <source>
        <dbReference type="PIRSR" id="PIRSR001134-1"/>
    </source>
</evidence>
<keyword evidence="4" id="KW-0720">Serine protease</keyword>
<dbReference type="Gene3D" id="2.40.10.10">
    <property type="entry name" value="Trypsin-like serine proteases"/>
    <property type="match status" value="2"/>
</dbReference>
<evidence type="ECO:0000256" key="7">
    <source>
        <dbReference type="PIRSR" id="PIRSR001134-2"/>
    </source>
</evidence>
<organism evidence="9 10">
    <name type="scientific">Crossiella cryophila</name>
    <dbReference type="NCBI Taxonomy" id="43355"/>
    <lineage>
        <taxon>Bacteria</taxon>
        <taxon>Bacillati</taxon>
        <taxon>Actinomycetota</taxon>
        <taxon>Actinomycetes</taxon>
        <taxon>Pseudonocardiales</taxon>
        <taxon>Pseudonocardiaceae</taxon>
        <taxon>Crossiella</taxon>
    </lineage>
</organism>
<evidence type="ECO:0000256" key="2">
    <source>
        <dbReference type="ARBA" id="ARBA00022670"/>
    </source>
</evidence>
<dbReference type="PRINTS" id="PR00861">
    <property type="entry name" value="ALYTICPTASE"/>
</dbReference>
<name>A0A7W7CBQ5_9PSEU</name>
<dbReference type="InterPro" id="IPR009003">
    <property type="entry name" value="Peptidase_S1_PA"/>
</dbReference>
<dbReference type="Proteomes" id="UP000533598">
    <property type="component" value="Unassembled WGS sequence"/>
</dbReference>
<dbReference type="EMBL" id="JACHMH010000001">
    <property type="protein sequence ID" value="MBB4678193.1"/>
    <property type="molecule type" value="Genomic_DNA"/>
</dbReference>
<dbReference type="RefSeq" id="WP_185004055.1">
    <property type="nucleotide sequence ID" value="NZ_BAAAUI010000004.1"/>
</dbReference>
<keyword evidence="2" id="KW-0645">Protease</keyword>
<feature type="active site" description="Charge relay system" evidence="6">
    <location>
        <position position="334"/>
    </location>
</feature>
<dbReference type="EC" id="3.4.21.-" evidence="9"/>
<keyword evidence="5 7" id="KW-1015">Disulfide bond</keyword>
<reference evidence="9 10" key="1">
    <citation type="submission" date="2020-08" db="EMBL/GenBank/DDBJ databases">
        <title>Sequencing the genomes of 1000 actinobacteria strains.</title>
        <authorList>
            <person name="Klenk H.-P."/>
        </authorList>
    </citation>
    <scope>NUCLEOTIDE SEQUENCE [LARGE SCALE GENOMIC DNA]</scope>
    <source>
        <strain evidence="9 10">DSM 44230</strain>
    </source>
</reference>
<gene>
    <name evidence="9" type="ORF">HNR67_004311</name>
</gene>
<dbReference type="InterPro" id="IPR018114">
    <property type="entry name" value="TRYPSIN_HIS"/>
</dbReference>
<protein>
    <submittedName>
        <fullName evidence="9">Streptogrisin C</fullName>
        <ecNumber evidence="9">3.4.21.-</ecNumber>
    </submittedName>
</protein>
<dbReference type="Gene3D" id="3.30.300.50">
    <property type="match status" value="1"/>
</dbReference>
<sequence length="402" mass="40935">MSDRTWRTLRAGVAVTVAATAMLAGPSAVASPELSAAEAAAVDHLVAGGLDRDAAVRRIADQDTLSRKADRLTAELGGRAAGAYLEAGRVVVAVTDEAAARTAESAGAKAKRVANGAAKLAGAKDAVRRLLTGVPGSSSHTDVAGNTVVATIPAGAALDGLAARVGAVEGVRVNRTAGQASTQANLYGGQEIQFTVGGRGYVCSVGFNATDRDANPVMITAGHCADGIADGEFRRNGGYLGTVRDHSFPVNDYAYSSLSADWTPQAAVSQYNGRAVRVTGHGATAVGGVICKSGRTTGWTCGEVESLDVTVNYAGGTRVEEMTQASVCTEGGDSGGAWMSGTVAQGVTSGGMGYRTKDTNGDGRIDEKDKAECGEKVGEPNIAYFQPIGEILTAYGLDLQTQ</sequence>
<keyword evidence="8" id="KW-0732">Signal</keyword>
<dbReference type="CDD" id="cd21112">
    <property type="entry name" value="alphaLP-like"/>
    <property type="match status" value="1"/>
</dbReference>
<dbReference type="SUPFAM" id="SSF50494">
    <property type="entry name" value="Trypsin-like serine proteases"/>
    <property type="match status" value="1"/>
</dbReference>
<feature type="signal peptide" evidence="8">
    <location>
        <begin position="1"/>
        <end position="30"/>
    </location>
</feature>
<dbReference type="PIRSF" id="PIRSF001134">
    <property type="entry name" value="Streptogrisin"/>
    <property type="match status" value="1"/>
</dbReference>
<evidence type="ECO:0000313" key="9">
    <source>
        <dbReference type="EMBL" id="MBB4678193.1"/>
    </source>
</evidence>
<dbReference type="PROSITE" id="PS00135">
    <property type="entry name" value="TRYPSIN_SER"/>
    <property type="match status" value="1"/>
</dbReference>
<comment type="similarity">
    <text evidence="1">Belongs to the peptidase S1 family.</text>
</comment>
<evidence type="ECO:0000256" key="4">
    <source>
        <dbReference type="ARBA" id="ARBA00022825"/>
    </source>
</evidence>
<dbReference type="InterPro" id="IPR001316">
    <property type="entry name" value="Pept_S1A_streptogrisin"/>
</dbReference>
<feature type="disulfide bond" evidence="7">
    <location>
        <begin position="328"/>
        <end position="373"/>
    </location>
</feature>
<evidence type="ECO:0000313" key="10">
    <source>
        <dbReference type="Proteomes" id="UP000533598"/>
    </source>
</evidence>
<feature type="disulfide bond" evidence="7">
    <location>
        <begin position="203"/>
        <end position="224"/>
    </location>
</feature>
<evidence type="ECO:0000256" key="1">
    <source>
        <dbReference type="ARBA" id="ARBA00007664"/>
    </source>
</evidence>